<evidence type="ECO:0000256" key="4">
    <source>
        <dbReference type="ARBA" id="ARBA00022801"/>
    </source>
</evidence>
<evidence type="ECO:0000256" key="7">
    <source>
        <dbReference type="ARBA" id="ARBA00023125"/>
    </source>
</evidence>
<dbReference type="PANTHER" id="PTHR34353:SF2">
    <property type="entry name" value="CRISPR-ASSOCIATED ENDONUCLEASE CAS1 1"/>
    <property type="match status" value="1"/>
</dbReference>
<sequence length="288" mass="32822">EGREGLRSLPPRIVIVDGNGNITLDALDWMQEQSVDLIRLRYDGRVQSVFSASGYAADPKKVEWQRKTRASEPARVKYAIPLIRKKIQEALFNLENLLPDSPSRTKAIETAKVALAELKVSPPVSVSKLHGLEGLVAQGYFFAWRALDIQWKSTKRHPVPDEWKTFFSRSSLKWGDRYIQNQHATHPINAMLNYAYALLESEVRIRAIADGYDPSIGIMHDRISPDRHSFVFDQMEPFRPIADRRILELIRTETFSGADFDLQSDGVVRVNPELAKELTRWLSASHSN</sequence>
<evidence type="ECO:0000256" key="9">
    <source>
        <dbReference type="ARBA" id="ARBA00038592"/>
    </source>
</evidence>
<comment type="caution">
    <text evidence="10">The sequence shown here is derived from an EMBL/GenBank/DDBJ whole genome shotgun (WGS) entry which is preliminary data.</text>
</comment>
<accession>A0A3B9GV72</accession>
<keyword evidence="5" id="KW-0460">Magnesium</keyword>
<dbReference type="GO" id="GO:0016787">
    <property type="term" value="F:hydrolase activity"/>
    <property type="evidence" value="ECO:0007669"/>
    <property type="project" value="UniProtKB-KW"/>
</dbReference>
<dbReference type="GO" id="GO:0004519">
    <property type="term" value="F:endonuclease activity"/>
    <property type="evidence" value="ECO:0007669"/>
    <property type="project" value="UniProtKB-KW"/>
</dbReference>
<evidence type="ECO:0000256" key="5">
    <source>
        <dbReference type="ARBA" id="ARBA00022842"/>
    </source>
</evidence>
<dbReference type="CDD" id="cd09634">
    <property type="entry name" value="Cas1_I-II-III"/>
    <property type="match status" value="1"/>
</dbReference>
<dbReference type="Proteomes" id="UP000259610">
    <property type="component" value="Unassembled WGS sequence"/>
</dbReference>
<keyword evidence="3 10" id="KW-0255">Endonuclease</keyword>
<evidence type="ECO:0000313" key="10">
    <source>
        <dbReference type="EMBL" id="HAE26340.1"/>
    </source>
</evidence>
<organism evidence="10 11">
    <name type="scientific">Hyphomonas adhaerens</name>
    <dbReference type="NCBI Taxonomy" id="81029"/>
    <lineage>
        <taxon>Bacteria</taxon>
        <taxon>Pseudomonadati</taxon>
        <taxon>Pseudomonadota</taxon>
        <taxon>Alphaproteobacteria</taxon>
        <taxon>Hyphomonadales</taxon>
        <taxon>Hyphomonadaceae</taxon>
        <taxon>Hyphomonas</taxon>
    </lineage>
</organism>
<keyword evidence="8" id="KW-0464">Manganese</keyword>
<keyword evidence="2" id="KW-0479">Metal-binding</keyword>
<dbReference type="GO" id="GO:0043571">
    <property type="term" value="P:maintenance of CRISPR repeat elements"/>
    <property type="evidence" value="ECO:0007669"/>
    <property type="project" value="InterPro"/>
</dbReference>
<dbReference type="GO" id="GO:0046872">
    <property type="term" value="F:metal ion binding"/>
    <property type="evidence" value="ECO:0007669"/>
    <property type="project" value="UniProtKB-KW"/>
</dbReference>
<dbReference type="InterPro" id="IPR002729">
    <property type="entry name" value="CRISPR-assoc_Cas1"/>
</dbReference>
<keyword evidence="6" id="KW-0051">Antiviral defense</keyword>
<dbReference type="InterPro" id="IPR050646">
    <property type="entry name" value="Cas1"/>
</dbReference>
<evidence type="ECO:0000256" key="8">
    <source>
        <dbReference type="ARBA" id="ARBA00023211"/>
    </source>
</evidence>
<dbReference type="GO" id="GO:0003677">
    <property type="term" value="F:DNA binding"/>
    <property type="evidence" value="ECO:0007669"/>
    <property type="project" value="UniProtKB-KW"/>
</dbReference>
<comment type="subunit">
    <text evidence="9">Homodimer, forms a heterotetramer with a Cas2 homodimer.</text>
</comment>
<feature type="non-terminal residue" evidence="10">
    <location>
        <position position="1"/>
    </location>
</feature>
<keyword evidence="4" id="KW-0378">Hydrolase</keyword>
<evidence type="ECO:0000256" key="3">
    <source>
        <dbReference type="ARBA" id="ARBA00022759"/>
    </source>
</evidence>
<keyword evidence="1" id="KW-0540">Nuclease</keyword>
<dbReference type="InterPro" id="IPR042206">
    <property type="entry name" value="CRISPR-assoc_Cas1_C"/>
</dbReference>
<dbReference type="NCBIfam" id="TIGR00287">
    <property type="entry name" value="cas1"/>
    <property type="match status" value="1"/>
</dbReference>
<dbReference type="Pfam" id="PF01867">
    <property type="entry name" value="Cas_Cas1"/>
    <property type="match status" value="1"/>
</dbReference>
<dbReference type="GO" id="GO:0051607">
    <property type="term" value="P:defense response to virus"/>
    <property type="evidence" value="ECO:0007669"/>
    <property type="project" value="UniProtKB-KW"/>
</dbReference>
<gene>
    <name evidence="10" type="primary">cas1</name>
    <name evidence="10" type="ORF">DCG58_04210</name>
</gene>
<dbReference type="EMBL" id="DMAN01000091">
    <property type="protein sequence ID" value="HAE26340.1"/>
    <property type="molecule type" value="Genomic_DNA"/>
</dbReference>
<dbReference type="AlphaFoldDB" id="A0A3B9GV72"/>
<dbReference type="Gene3D" id="1.20.120.920">
    <property type="entry name" value="CRISPR-associated endonuclease Cas1, C-terminal domain"/>
    <property type="match status" value="1"/>
</dbReference>
<evidence type="ECO:0000256" key="6">
    <source>
        <dbReference type="ARBA" id="ARBA00023118"/>
    </source>
</evidence>
<dbReference type="PANTHER" id="PTHR34353">
    <property type="entry name" value="CRISPR-ASSOCIATED ENDONUCLEASE CAS1 1"/>
    <property type="match status" value="1"/>
</dbReference>
<proteinExistence type="predicted"/>
<reference evidence="10 11" key="1">
    <citation type="journal article" date="2018" name="Nat. Biotechnol.">
        <title>A standardized bacterial taxonomy based on genome phylogeny substantially revises the tree of life.</title>
        <authorList>
            <person name="Parks D.H."/>
            <person name="Chuvochina M."/>
            <person name="Waite D.W."/>
            <person name="Rinke C."/>
            <person name="Skarshewski A."/>
            <person name="Chaumeil P.A."/>
            <person name="Hugenholtz P."/>
        </authorList>
    </citation>
    <scope>NUCLEOTIDE SEQUENCE [LARGE SCALE GENOMIC DNA]</scope>
    <source>
        <strain evidence="10">UBA8733</strain>
    </source>
</reference>
<evidence type="ECO:0000256" key="2">
    <source>
        <dbReference type="ARBA" id="ARBA00022723"/>
    </source>
</evidence>
<name>A0A3B9GV72_9PROT</name>
<evidence type="ECO:0000256" key="1">
    <source>
        <dbReference type="ARBA" id="ARBA00022722"/>
    </source>
</evidence>
<protein>
    <submittedName>
        <fullName evidence="10">CRISPR-associated endonuclease Cas1</fullName>
    </submittedName>
</protein>
<keyword evidence="7" id="KW-0238">DNA-binding</keyword>
<evidence type="ECO:0000313" key="11">
    <source>
        <dbReference type="Proteomes" id="UP000259610"/>
    </source>
</evidence>